<feature type="compositionally biased region" description="Basic and acidic residues" evidence="3">
    <location>
        <begin position="273"/>
        <end position="285"/>
    </location>
</feature>
<evidence type="ECO:0000256" key="1">
    <source>
        <dbReference type="ARBA" id="ARBA00005352"/>
    </source>
</evidence>
<evidence type="ECO:0000259" key="6">
    <source>
        <dbReference type="PROSITE" id="PS50115"/>
    </source>
</evidence>
<dbReference type="GO" id="GO:0005096">
    <property type="term" value="F:GTPase activator activity"/>
    <property type="evidence" value="ECO:0007669"/>
    <property type="project" value="InterPro"/>
</dbReference>
<dbReference type="GO" id="GO:1902936">
    <property type="term" value="F:phosphatidylinositol bisphosphate binding"/>
    <property type="evidence" value="ECO:0007669"/>
    <property type="project" value="InterPro"/>
</dbReference>
<evidence type="ECO:0000313" key="7">
    <source>
        <dbReference type="EMBL" id="PVD38234.1"/>
    </source>
</evidence>
<dbReference type="InterPro" id="IPR001849">
    <property type="entry name" value="PH_domain"/>
</dbReference>
<feature type="region of interest" description="Disordered" evidence="3">
    <location>
        <begin position="131"/>
        <end position="216"/>
    </location>
</feature>
<feature type="compositionally biased region" description="Polar residues" evidence="3">
    <location>
        <begin position="186"/>
        <end position="201"/>
    </location>
</feature>
<evidence type="ECO:0000313" key="8">
    <source>
        <dbReference type="Proteomes" id="UP000245119"/>
    </source>
</evidence>
<feature type="region of interest" description="Disordered" evidence="3">
    <location>
        <begin position="228"/>
        <end position="301"/>
    </location>
</feature>
<dbReference type="PRINTS" id="PR00405">
    <property type="entry name" value="REVINTRACTNG"/>
</dbReference>
<accession>A0A2T7PXT6</accession>
<dbReference type="Pfam" id="PF00169">
    <property type="entry name" value="PH"/>
    <property type="match status" value="1"/>
</dbReference>
<evidence type="ECO:0008006" key="9">
    <source>
        <dbReference type="Google" id="ProtNLM"/>
    </source>
</evidence>
<dbReference type="FunFam" id="2.30.29.30:FF:000099">
    <property type="entry name" value="Arf-GAP with dual PH domain-containing protein 1"/>
    <property type="match status" value="1"/>
</dbReference>
<feature type="compositionally biased region" description="Low complexity" evidence="3">
    <location>
        <begin position="132"/>
        <end position="144"/>
    </location>
</feature>
<dbReference type="SUPFAM" id="SSF50729">
    <property type="entry name" value="PH domain-like"/>
    <property type="match status" value="2"/>
</dbReference>
<feature type="domain" description="PH" evidence="5">
    <location>
        <begin position="942"/>
        <end position="1047"/>
    </location>
</feature>
<dbReference type="InterPro" id="IPR013176">
    <property type="entry name" value="Ccz1"/>
</dbReference>
<dbReference type="PANTHER" id="PTHR13056:SF0">
    <property type="entry name" value="VACUOLAR FUSION PROTEIN CCZ1 HOMOLOG-RELATED"/>
    <property type="match status" value="1"/>
</dbReference>
<dbReference type="PANTHER" id="PTHR13056">
    <property type="entry name" value="VACUOLAR FUSION PROTEIN CCZ1 HOMOLOG-RELATED"/>
    <property type="match status" value="1"/>
</dbReference>
<feature type="signal peptide" evidence="4">
    <location>
        <begin position="1"/>
        <end position="21"/>
    </location>
</feature>
<dbReference type="Pfam" id="PF19033">
    <property type="entry name" value="Intu_longin_3"/>
    <property type="match status" value="1"/>
</dbReference>
<evidence type="ECO:0000256" key="4">
    <source>
        <dbReference type="SAM" id="SignalP"/>
    </source>
</evidence>
<dbReference type="InterPro" id="IPR043989">
    <property type="entry name" value="CCZ1/INTU/HSP4_longin_3"/>
</dbReference>
<dbReference type="InterPro" id="IPR038508">
    <property type="entry name" value="ArfGAP_dom_sf"/>
</dbReference>
<feature type="domain" description="Arf-GAP" evidence="6">
    <location>
        <begin position="813"/>
        <end position="857"/>
    </location>
</feature>
<dbReference type="Gene3D" id="1.10.220.150">
    <property type="entry name" value="Arf GTPase activating protein"/>
    <property type="match status" value="1"/>
</dbReference>
<evidence type="ECO:0000256" key="3">
    <source>
        <dbReference type="SAM" id="MobiDB-lite"/>
    </source>
</evidence>
<dbReference type="InterPro" id="IPR043987">
    <property type="entry name" value="CCZ1/INTU/HSP4_longin_1"/>
</dbReference>
<dbReference type="Pfam" id="PF19032">
    <property type="entry name" value="Intu_longin_2"/>
    <property type="match status" value="1"/>
</dbReference>
<evidence type="ECO:0000256" key="2">
    <source>
        <dbReference type="PROSITE-ProRule" id="PRU00288"/>
    </source>
</evidence>
<reference evidence="7 8" key="1">
    <citation type="submission" date="2018-04" db="EMBL/GenBank/DDBJ databases">
        <title>The genome of golden apple snail Pomacea canaliculata provides insight into stress tolerance and invasive adaptation.</title>
        <authorList>
            <person name="Liu C."/>
            <person name="Liu B."/>
            <person name="Ren Y."/>
            <person name="Zhang Y."/>
            <person name="Wang H."/>
            <person name="Li S."/>
            <person name="Jiang F."/>
            <person name="Yin L."/>
            <person name="Zhang G."/>
            <person name="Qian W."/>
            <person name="Fan W."/>
        </authorList>
    </citation>
    <scope>NUCLEOTIDE SEQUENCE [LARGE SCALE GENOMIC DNA]</scope>
    <source>
        <strain evidence="7">SZHN2017</strain>
        <tissue evidence="7">Muscle</tissue>
    </source>
</reference>
<keyword evidence="8" id="KW-1185">Reference proteome</keyword>
<evidence type="ECO:0000259" key="5">
    <source>
        <dbReference type="PROSITE" id="PS50003"/>
    </source>
</evidence>
<dbReference type="InterPro" id="IPR043988">
    <property type="entry name" value="CCZ1/INTU_longin_2"/>
</dbReference>
<dbReference type="EMBL" id="PZQS01000001">
    <property type="protein sequence ID" value="PVD38234.1"/>
    <property type="molecule type" value="Genomic_DNA"/>
</dbReference>
<dbReference type="STRING" id="400727.A0A2T7PXT6"/>
<dbReference type="SMART" id="SM00233">
    <property type="entry name" value="PH"/>
    <property type="match status" value="1"/>
</dbReference>
<feature type="chain" id="PRO_5015457655" description="PH domain-containing protein" evidence="4">
    <location>
        <begin position="22"/>
        <end position="1095"/>
    </location>
</feature>
<comment type="similarity">
    <text evidence="1">Belongs to the CCZ1 family.</text>
</comment>
<dbReference type="PROSITE" id="PS50115">
    <property type="entry name" value="ARFGAP"/>
    <property type="match status" value="1"/>
</dbReference>
<dbReference type="PROSITE" id="PS50003">
    <property type="entry name" value="PH_DOMAIN"/>
    <property type="match status" value="1"/>
</dbReference>
<name>A0A2T7PXT6_POMCA</name>
<dbReference type="Pfam" id="PF19031">
    <property type="entry name" value="Intu_longin_1"/>
    <property type="match status" value="1"/>
</dbReference>
<dbReference type="InterPro" id="IPR037851">
    <property type="entry name" value="PH2_ADAP"/>
</dbReference>
<dbReference type="GO" id="GO:0016192">
    <property type="term" value="P:vesicle-mediated transport"/>
    <property type="evidence" value="ECO:0007669"/>
    <property type="project" value="InterPro"/>
</dbReference>
<dbReference type="OrthoDB" id="10266696at2759"/>
<dbReference type="CDD" id="cd01251">
    <property type="entry name" value="PH2_ADAP"/>
    <property type="match status" value="1"/>
</dbReference>
<dbReference type="GO" id="GO:0035658">
    <property type="term" value="C:Mon1-Ccz1 complex"/>
    <property type="evidence" value="ECO:0007669"/>
    <property type="project" value="InterPro"/>
</dbReference>
<feature type="compositionally biased region" description="Pro residues" evidence="3">
    <location>
        <begin position="286"/>
        <end position="301"/>
    </location>
</feature>
<gene>
    <name evidence="7" type="ORF">C0Q70_00845</name>
</gene>
<dbReference type="Gene3D" id="2.30.29.30">
    <property type="entry name" value="Pleckstrin-homology domain (PH domain)/Phosphotyrosine-binding domain (PTB)"/>
    <property type="match status" value="1"/>
</dbReference>
<dbReference type="InterPro" id="IPR011993">
    <property type="entry name" value="PH-like_dom_sf"/>
</dbReference>
<sequence length="1095" mass="123125">MTAPMAVVGLALITAFPASVSIPALQGVEVKKISSNSFLVLWKKPENVSLETWKNFTYYLRISPKKTTSPVVEYVLDTEGNSTWKEFCLQEADATLQITYCQGRQCENTSVLRNISFTGCTVHRAWPSVDRAAPSPESISSAAPPAVPDTLDESQRGGETAQQPSGPQSLSAHTLRPLPPPPADVRTSSELTHPSNVTSGATLFDKTPPPLLPAKSHENTFFATLPRVSDSTSTWQTTPTASPATLDSLATRPPADLPRLPSATLPRPAGTKHSQDFFDRLDRRPPAPLPPEAAAPPPLPPWSSGVVVSRLNKGALPPARTPPPATAAARIFFDTARCERDAAPALSPAVMSTATLPRRKDHAMLRQKAPLPPLAGTLPHMNRKMLNRPLPPEEKKIMFYSPEEADIDTKVKNIGLAEAIAQFSATFSEIPCQSVHTQKTRQLLLQPEAGFWVVMTVSHPFQEKTKDGTPYLEYREDDVQDSVFQAVLDLAYKMFKLFNGTFEHILMRADGDVEVLKQRLEGFYNKYLLTLRLSQCDLLDVFNGIHFLPLDKNTYLRIQCFINRLEATFPFVKYTAFLYNDKLVWSGLEQDDMRTLYQYLTTTLFPTYMAQEHQGGGQVKSQAVGASQYCKFLTGPPDLTDERSMGKLPRVFVSTETDNEEFYLLVYRAMSATICLLVNVKCPLNVPMCRKLDAMMAPQMTKLASDIKEQHYQRAPPQSAADPVYKYIYFNHMNLAQQTTMHTDLQKQAGITIPQEIMRLLNDINADLAQSNTDGETIVKTTSDFWVVGKKSDTREFYVVINQKNANLIEINDPDWASITIGVFLCQICAGVHRSLASRSRVKSVRLDNWDRDQVQKPQQPKAEADLDHMNAVFVPEKIGNPYGLQMTFFKNGSTRSLFVYSENSKDIVDWYNCIRAAKWERRRIAFPDRSLQQLAEDLTKDFLQEGWLSKMGPKNEPFKRRWFTLDRRKLMYFEEPLNAFPKGEVFIGHRDGGYSLSLGMPEGDRSSNSHNNYCFTLHTPERNFLLRAETQDEMDKWTASINHVIDLPLTPQTANLRQCWYPKNLQILSGSSKDKHLVDNTGLVNLLQPRTICS</sequence>
<protein>
    <recommendedName>
        <fullName evidence="9">PH domain-containing protein</fullName>
    </recommendedName>
</protein>
<keyword evidence="2" id="KW-0479">Metal-binding</keyword>
<dbReference type="SUPFAM" id="SSF57863">
    <property type="entry name" value="ArfGap/RecO-like zinc finger"/>
    <property type="match status" value="1"/>
</dbReference>
<dbReference type="Proteomes" id="UP000245119">
    <property type="component" value="Linkage Group LG1"/>
</dbReference>
<dbReference type="GO" id="GO:0008270">
    <property type="term" value="F:zinc ion binding"/>
    <property type="evidence" value="ECO:0007669"/>
    <property type="project" value="UniProtKB-KW"/>
</dbReference>
<dbReference type="InterPro" id="IPR001164">
    <property type="entry name" value="ArfGAP_dom"/>
</dbReference>
<feature type="compositionally biased region" description="Polar residues" evidence="3">
    <location>
        <begin position="160"/>
        <end position="172"/>
    </location>
</feature>
<keyword evidence="2" id="KW-0862">Zinc</keyword>
<comment type="caution">
    <text evidence="7">The sequence shown here is derived from an EMBL/GenBank/DDBJ whole genome shotgun (WGS) entry which is preliminary data.</text>
</comment>
<dbReference type="InterPro" id="IPR037278">
    <property type="entry name" value="ARFGAP/RecO"/>
</dbReference>
<dbReference type="SMART" id="SM00105">
    <property type="entry name" value="ArfGap"/>
    <property type="match status" value="1"/>
</dbReference>
<keyword evidence="2" id="KW-0863">Zinc-finger</keyword>
<feature type="compositionally biased region" description="Polar residues" evidence="3">
    <location>
        <begin position="229"/>
        <end position="245"/>
    </location>
</feature>
<keyword evidence="4" id="KW-0732">Signal</keyword>
<proteinExistence type="inferred from homology"/>
<organism evidence="7 8">
    <name type="scientific">Pomacea canaliculata</name>
    <name type="common">Golden apple snail</name>
    <dbReference type="NCBI Taxonomy" id="400727"/>
    <lineage>
        <taxon>Eukaryota</taxon>
        <taxon>Metazoa</taxon>
        <taxon>Spiralia</taxon>
        <taxon>Lophotrochozoa</taxon>
        <taxon>Mollusca</taxon>
        <taxon>Gastropoda</taxon>
        <taxon>Caenogastropoda</taxon>
        <taxon>Architaenioglossa</taxon>
        <taxon>Ampullarioidea</taxon>
        <taxon>Ampullariidae</taxon>
        <taxon>Pomacea</taxon>
    </lineage>
</organism>
<dbReference type="AlphaFoldDB" id="A0A2T7PXT6"/>